<comment type="caution">
    <text evidence="3">The sequence shown here is derived from an EMBL/GenBank/DDBJ whole genome shotgun (WGS) entry which is preliminary data.</text>
</comment>
<organism evidence="3 4">
    <name type="scientific">Batrachochytrium salamandrivorans</name>
    <dbReference type="NCBI Taxonomy" id="1357716"/>
    <lineage>
        <taxon>Eukaryota</taxon>
        <taxon>Fungi</taxon>
        <taxon>Fungi incertae sedis</taxon>
        <taxon>Chytridiomycota</taxon>
        <taxon>Chytridiomycota incertae sedis</taxon>
        <taxon>Chytridiomycetes</taxon>
        <taxon>Rhizophydiales</taxon>
        <taxon>Rhizophydiales incertae sedis</taxon>
        <taxon>Batrachochytrium</taxon>
    </lineage>
</organism>
<proteinExistence type="predicted"/>
<dbReference type="EC" id="3.1.3.41" evidence="2"/>
<evidence type="ECO:0000313" key="4">
    <source>
        <dbReference type="Proteomes" id="UP001648503"/>
    </source>
</evidence>
<accession>A0ABQ8FIP9</accession>
<gene>
    <name evidence="3" type="ORF">BASA50_003787</name>
</gene>
<name>A0ABQ8FIP9_9FUNG</name>
<evidence type="ECO:0000256" key="1">
    <source>
        <dbReference type="ARBA" id="ARBA00022801"/>
    </source>
</evidence>
<dbReference type="InterPro" id="IPR006357">
    <property type="entry name" value="HAD-SF_hydro_IIA"/>
</dbReference>
<sequence>MHTTELAGLAAKSTHGTTKEIASVYLTENKHIMETISKYDTFLLDCDGVIWLGNTLIPGVVQTLALLRSMGKSILFVTNNSTKSRGEYQKKFESLGLQASVDEIFGSAYASAYYIKHQLHFPANKKVYVCGMSGICKELDEQGIQYIGAQEDNVGVANVGGLTSFNLDPDVGAVLFGLDLDFNYRKLSKAFTYLKSNPECHFLATNSDLTYPVAGTVLPGCGALLSALSTPLQREPVVLGKPHQTMMDVIVNKCNLDRSRTCMVGDRLDTDMEFGKRGGLGTLLVMTGVTSRADLSASTVVPDYVIDSFGLVGGEPHA</sequence>
<dbReference type="PIRSF" id="PIRSF000915">
    <property type="entry name" value="PGP-type_phosphatase"/>
    <property type="match status" value="1"/>
</dbReference>
<reference evidence="3 4" key="1">
    <citation type="submission" date="2021-02" db="EMBL/GenBank/DDBJ databases">
        <title>Variation within the Batrachochytrium salamandrivorans European outbreak.</title>
        <authorList>
            <person name="Kelly M."/>
            <person name="Pasmans F."/>
            <person name="Shea T.P."/>
            <person name="Munoz J.F."/>
            <person name="Carranza S."/>
            <person name="Cuomo C.A."/>
            <person name="Martel A."/>
        </authorList>
    </citation>
    <scope>NUCLEOTIDE SEQUENCE [LARGE SCALE GENOMIC DNA]</scope>
    <source>
        <strain evidence="3 4">AMFP18/2</strain>
    </source>
</reference>
<dbReference type="SUPFAM" id="SSF56784">
    <property type="entry name" value="HAD-like"/>
    <property type="match status" value="1"/>
</dbReference>
<dbReference type="InterPro" id="IPR006349">
    <property type="entry name" value="PGP_euk"/>
</dbReference>
<protein>
    <recommendedName>
        <fullName evidence="2">4-nitrophenylphosphatase</fullName>
        <shortName evidence="2">PNPPase</shortName>
        <ecNumber evidence="2">3.1.3.41</ecNumber>
    </recommendedName>
</protein>
<dbReference type="Gene3D" id="3.40.50.1000">
    <property type="entry name" value="HAD superfamily/HAD-like"/>
    <property type="match status" value="2"/>
</dbReference>
<evidence type="ECO:0000313" key="3">
    <source>
        <dbReference type="EMBL" id="KAH6598366.1"/>
    </source>
</evidence>
<dbReference type="Proteomes" id="UP001648503">
    <property type="component" value="Unassembled WGS sequence"/>
</dbReference>
<dbReference type="NCBIfam" id="TIGR01460">
    <property type="entry name" value="HAD-SF-IIA"/>
    <property type="match status" value="1"/>
</dbReference>
<keyword evidence="1 2" id="KW-0378">Hydrolase</keyword>
<dbReference type="InterPro" id="IPR036412">
    <property type="entry name" value="HAD-like_sf"/>
</dbReference>
<dbReference type="NCBIfam" id="TIGR01452">
    <property type="entry name" value="PGP_euk"/>
    <property type="match status" value="1"/>
</dbReference>
<evidence type="ECO:0000256" key="2">
    <source>
        <dbReference type="PIRNR" id="PIRNR000915"/>
    </source>
</evidence>
<dbReference type="Pfam" id="PF13242">
    <property type="entry name" value="Hydrolase_like"/>
    <property type="match status" value="1"/>
</dbReference>
<dbReference type="PANTHER" id="PTHR19288:SF46">
    <property type="entry name" value="HALOACID DEHALOGENASE-LIKE HYDROLASE DOMAIN-CONTAINING PROTEIN 2"/>
    <property type="match status" value="1"/>
</dbReference>
<dbReference type="InterPro" id="IPR023214">
    <property type="entry name" value="HAD_sf"/>
</dbReference>
<keyword evidence="4" id="KW-1185">Reference proteome</keyword>
<dbReference type="Pfam" id="PF13344">
    <property type="entry name" value="Hydrolase_6"/>
    <property type="match status" value="1"/>
</dbReference>
<dbReference type="PANTHER" id="PTHR19288">
    <property type="entry name" value="4-NITROPHENYLPHOSPHATASE-RELATED"/>
    <property type="match status" value="1"/>
</dbReference>
<dbReference type="EMBL" id="JAFCIX010000110">
    <property type="protein sequence ID" value="KAH6598366.1"/>
    <property type="molecule type" value="Genomic_DNA"/>
</dbReference>
<comment type="catalytic activity">
    <reaction evidence="2">
        <text>4-nitrophenyl phosphate + H2O = 4-nitrophenol + phosphate + H(+)</text>
        <dbReference type="Rhea" id="RHEA:21664"/>
        <dbReference type="ChEBI" id="CHEBI:15377"/>
        <dbReference type="ChEBI" id="CHEBI:15378"/>
        <dbReference type="ChEBI" id="CHEBI:43474"/>
        <dbReference type="ChEBI" id="CHEBI:57917"/>
        <dbReference type="ChEBI" id="CHEBI:61146"/>
        <dbReference type="EC" id="3.1.3.41"/>
    </reaction>
</comment>